<dbReference type="InterPro" id="IPR000315">
    <property type="entry name" value="Znf_B-box"/>
</dbReference>
<dbReference type="InterPro" id="IPR051051">
    <property type="entry name" value="E3_ubiq-ligase_TRIM/RNF"/>
</dbReference>
<evidence type="ECO:0000256" key="3">
    <source>
        <dbReference type="ARBA" id="ARBA00022833"/>
    </source>
</evidence>
<feature type="coiled-coil region" evidence="5">
    <location>
        <begin position="261"/>
        <end position="295"/>
    </location>
</feature>
<feature type="domain" description="B box-type" evidence="8">
    <location>
        <begin position="149"/>
        <end position="189"/>
    </location>
</feature>
<keyword evidence="5" id="KW-0175">Coiled coil</keyword>
<keyword evidence="9" id="KW-1185">Reference proteome</keyword>
<dbReference type="PROSITE" id="PS00518">
    <property type="entry name" value="ZF_RING_1"/>
    <property type="match status" value="1"/>
</dbReference>
<gene>
    <name evidence="10" type="primary">LOC105890696</name>
</gene>
<dbReference type="SMART" id="SM00336">
    <property type="entry name" value="BBOX"/>
    <property type="match status" value="1"/>
</dbReference>
<sequence length="480" mass="54306">MAEFSSVLSQDHIACPFCLESLDDPVTIPCGHTYCSACIKRWWDEYDHSGNYPCGQCRETFNPRPALKKNTMFADVVEKLKETGLQPAPPEHAYSGPEDVDCDSCTGRKLKAVWSCLMCLASYCELHFNLHNELNAGTKHKVINATTKLRESICTAHEKLLEVYCNTDHQFICCLCAMDTHKGHDTISVVESAEKQRLLGVAQTRYQEGIQRKKTEAQGLEKAIDSLKKSAQTSVEDSERVFKELIHSAQWSCSELTKLIRAQEEAELRRARGLLEKLKKEISEMQEKATEMSEISDTDDHVRFIQSFQPLCSPAVSEDPSSIITDTCWSFGNLKNSVSDLQKQLQEFCKQEIEKVSKGGTETDTIQPLVNKEVSSSGPERGRWGKSKMPLREDDDGEAEREGQQDEPPWRRQKSEERAPVHQTPSEPWKRRASSEEAGRRGTGRALPEWRRKVPEREAREAKTGDVGRRTSRAQDGPGW</sequence>
<keyword evidence="3" id="KW-0862">Zinc</keyword>
<dbReference type="PANTHER" id="PTHR25465">
    <property type="entry name" value="B-BOX DOMAIN CONTAINING"/>
    <property type="match status" value="1"/>
</dbReference>
<dbReference type="SMART" id="SM00184">
    <property type="entry name" value="RING"/>
    <property type="match status" value="1"/>
</dbReference>
<feature type="region of interest" description="Disordered" evidence="6">
    <location>
        <begin position="357"/>
        <end position="480"/>
    </location>
</feature>
<dbReference type="InterPro" id="IPR013083">
    <property type="entry name" value="Znf_RING/FYVE/PHD"/>
</dbReference>
<name>A0A6P3VHX1_CLUHA</name>
<feature type="compositionally biased region" description="Basic and acidic residues" evidence="6">
    <location>
        <begin position="400"/>
        <end position="420"/>
    </location>
</feature>
<dbReference type="AlphaFoldDB" id="A0A6P3VHX1"/>
<feature type="compositionally biased region" description="Basic and acidic residues" evidence="6">
    <location>
        <begin position="428"/>
        <end position="440"/>
    </location>
</feature>
<keyword evidence="1" id="KW-0479">Metal-binding</keyword>
<dbReference type="PANTHER" id="PTHR25465:SF5">
    <property type="entry name" value="E3 UBIQUITIN_ISG15 LIGASE TRIM25-RELATED"/>
    <property type="match status" value="1"/>
</dbReference>
<evidence type="ECO:0000256" key="5">
    <source>
        <dbReference type="SAM" id="Coils"/>
    </source>
</evidence>
<dbReference type="GeneID" id="105890696"/>
<organism evidence="9 10">
    <name type="scientific">Clupea harengus</name>
    <name type="common">Atlantic herring</name>
    <dbReference type="NCBI Taxonomy" id="7950"/>
    <lineage>
        <taxon>Eukaryota</taxon>
        <taxon>Metazoa</taxon>
        <taxon>Chordata</taxon>
        <taxon>Craniata</taxon>
        <taxon>Vertebrata</taxon>
        <taxon>Euteleostomi</taxon>
        <taxon>Actinopterygii</taxon>
        <taxon>Neopterygii</taxon>
        <taxon>Teleostei</taxon>
        <taxon>Clupei</taxon>
        <taxon>Clupeiformes</taxon>
        <taxon>Clupeoidei</taxon>
        <taxon>Clupeidae</taxon>
        <taxon>Clupea</taxon>
    </lineage>
</organism>
<dbReference type="InterPro" id="IPR017907">
    <property type="entry name" value="Znf_RING_CS"/>
</dbReference>
<dbReference type="Gene3D" id="3.30.40.10">
    <property type="entry name" value="Zinc/RING finger domain, C3HC4 (zinc finger)"/>
    <property type="match status" value="1"/>
</dbReference>
<accession>A0A6P3VHX1</accession>
<evidence type="ECO:0000256" key="4">
    <source>
        <dbReference type="PROSITE-ProRule" id="PRU00024"/>
    </source>
</evidence>
<evidence type="ECO:0000313" key="10">
    <source>
        <dbReference type="RefSeq" id="XP_012672215.2"/>
    </source>
</evidence>
<protein>
    <submittedName>
        <fullName evidence="10">E3 ubiquitin-protein ligase TRIM47-like isoform X1</fullName>
    </submittedName>
</protein>
<evidence type="ECO:0000256" key="2">
    <source>
        <dbReference type="ARBA" id="ARBA00022771"/>
    </source>
</evidence>
<keyword evidence="2 4" id="KW-0863">Zinc-finger</keyword>
<dbReference type="SUPFAM" id="SSF57850">
    <property type="entry name" value="RING/U-box"/>
    <property type="match status" value="1"/>
</dbReference>
<evidence type="ECO:0000256" key="1">
    <source>
        <dbReference type="ARBA" id="ARBA00022723"/>
    </source>
</evidence>
<evidence type="ECO:0000256" key="6">
    <source>
        <dbReference type="SAM" id="MobiDB-lite"/>
    </source>
</evidence>
<dbReference type="GO" id="GO:0008270">
    <property type="term" value="F:zinc ion binding"/>
    <property type="evidence" value="ECO:0007669"/>
    <property type="project" value="UniProtKB-KW"/>
</dbReference>
<evidence type="ECO:0000259" key="8">
    <source>
        <dbReference type="PROSITE" id="PS50119"/>
    </source>
</evidence>
<dbReference type="InterPro" id="IPR058030">
    <property type="entry name" value="TRIM8/14/16/25/29/45/65_CC"/>
</dbReference>
<dbReference type="OrthoDB" id="6270329at2759"/>
<feature type="domain" description="RING-type" evidence="7">
    <location>
        <begin position="15"/>
        <end position="58"/>
    </location>
</feature>
<feature type="compositionally biased region" description="Polar residues" evidence="6">
    <location>
        <begin position="360"/>
        <end position="378"/>
    </location>
</feature>
<dbReference type="RefSeq" id="XP_012672215.2">
    <property type="nucleotide sequence ID" value="XM_012816761.3"/>
</dbReference>
<dbReference type="KEGG" id="char:105890696"/>
<dbReference type="Proteomes" id="UP000515152">
    <property type="component" value="Chromosome 1"/>
</dbReference>
<dbReference type="Pfam" id="PF15227">
    <property type="entry name" value="zf-C3HC4_4"/>
    <property type="match status" value="1"/>
</dbReference>
<evidence type="ECO:0000259" key="7">
    <source>
        <dbReference type="PROSITE" id="PS50089"/>
    </source>
</evidence>
<dbReference type="PROSITE" id="PS50119">
    <property type="entry name" value="ZF_BBOX"/>
    <property type="match status" value="1"/>
</dbReference>
<dbReference type="CDD" id="cd19769">
    <property type="entry name" value="Bbox2_TRIM16-like"/>
    <property type="match status" value="1"/>
</dbReference>
<dbReference type="Gene3D" id="4.10.830.40">
    <property type="match status" value="1"/>
</dbReference>
<reference evidence="10" key="1">
    <citation type="submission" date="2025-08" db="UniProtKB">
        <authorList>
            <consortium name="RefSeq"/>
        </authorList>
    </citation>
    <scope>IDENTIFICATION</scope>
</reference>
<dbReference type="Pfam" id="PF25600">
    <property type="entry name" value="TRIM_CC"/>
    <property type="match status" value="1"/>
</dbReference>
<feature type="compositionally biased region" description="Basic and acidic residues" evidence="6">
    <location>
        <begin position="448"/>
        <end position="469"/>
    </location>
</feature>
<dbReference type="PROSITE" id="PS50089">
    <property type="entry name" value="ZF_RING_2"/>
    <property type="match status" value="1"/>
</dbReference>
<dbReference type="Pfam" id="PF00643">
    <property type="entry name" value="zf-B_box"/>
    <property type="match status" value="1"/>
</dbReference>
<evidence type="ECO:0000313" key="9">
    <source>
        <dbReference type="Proteomes" id="UP000515152"/>
    </source>
</evidence>
<dbReference type="InterPro" id="IPR001841">
    <property type="entry name" value="Znf_RING"/>
</dbReference>
<proteinExistence type="predicted"/>
<dbReference type="Gene3D" id="3.30.160.60">
    <property type="entry name" value="Classic Zinc Finger"/>
    <property type="match status" value="1"/>
</dbReference>
<dbReference type="SUPFAM" id="SSF57845">
    <property type="entry name" value="B-box zinc-binding domain"/>
    <property type="match status" value="1"/>
</dbReference>